<sequence length="424" mass="47344">MTDGDRESWYTGKRGRSGLAHIHQLQWLWDIRQDPNVHAAFARLYGTEKLWVSMDRTSMKVPSDPNHPEFEDRGFLHWDMDTSTDPATWTFFVQGVLVLRDTNASMGGFQCVPGFHGQALKDWIPTQPTDRNPSYPALDTLPEGKSVVPIPAKQGDLIIWDRTLAHGNGHNKGNLPPFAQYLTMYPAGDRASAVDRVACWQEVRAPHFWEKDIPEALKNRERELQSTPSILTPLGRKLLGADSWESEAGLQDMFGLMKAGGCARKTEARYERARAYCGTCKTMGRLYGQSTRLLLSHDAAFLGELLLALSPEPDWAPAYTPRRCASLPSNAQIPPALAYAATANVALAEFAVRDKIADASKLWHTVRLALNRPFHRARARLAAWNVPTDDLFALQSRQAEIERERGQTLTYYATPTGNATGICS</sequence>
<feature type="non-terminal residue" evidence="1">
    <location>
        <position position="424"/>
    </location>
</feature>
<evidence type="ECO:0008006" key="3">
    <source>
        <dbReference type="Google" id="ProtNLM"/>
    </source>
</evidence>
<evidence type="ECO:0000313" key="1">
    <source>
        <dbReference type="EMBL" id="KAH0533570.1"/>
    </source>
</evidence>
<reference evidence="1" key="1">
    <citation type="submission" date="2021-03" db="EMBL/GenBank/DDBJ databases">
        <title>Comparative genomics and phylogenomic investigation of the class Geoglossomycetes provide insights into ecological specialization and systematics.</title>
        <authorList>
            <person name="Melie T."/>
            <person name="Pirro S."/>
            <person name="Miller A.N."/>
            <person name="Quandt A."/>
        </authorList>
    </citation>
    <scope>NUCLEOTIDE SEQUENCE</scope>
    <source>
        <strain evidence="1">GBOQ0MN5Z8</strain>
    </source>
</reference>
<dbReference type="Gene3D" id="2.60.120.620">
    <property type="entry name" value="q2cbj1_9rhob like domain"/>
    <property type="match status" value="1"/>
</dbReference>
<keyword evidence="2" id="KW-1185">Reference proteome</keyword>
<dbReference type="InterPro" id="IPR008775">
    <property type="entry name" value="Phytyl_CoA_dOase-like"/>
</dbReference>
<comment type="caution">
    <text evidence="1">The sequence shown here is derived from an EMBL/GenBank/DDBJ whole genome shotgun (WGS) entry which is preliminary data.</text>
</comment>
<dbReference type="OrthoDB" id="445007at2759"/>
<dbReference type="InterPro" id="IPR043740">
    <property type="entry name" value="DUF5685"/>
</dbReference>
<dbReference type="PANTHER" id="PTHR31630:SF6">
    <property type="entry name" value="PHYTANOYL-COA DIOXYGENASE-RELATED"/>
    <property type="match status" value="1"/>
</dbReference>
<organism evidence="1 2">
    <name type="scientific">Glutinoglossum americanum</name>
    <dbReference type="NCBI Taxonomy" id="1670608"/>
    <lineage>
        <taxon>Eukaryota</taxon>
        <taxon>Fungi</taxon>
        <taxon>Dikarya</taxon>
        <taxon>Ascomycota</taxon>
        <taxon>Pezizomycotina</taxon>
        <taxon>Geoglossomycetes</taxon>
        <taxon>Geoglossales</taxon>
        <taxon>Geoglossaceae</taxon>
        <taxon>Glutinoglossum</taxon>
    </lineage>
</organism>
<dbReference type="AlphaFoldDB" id="A0A9P8HTP4"/>
<protein>
    <recommendedName>
        <fullName evidence="3">Phytanoyl-CoA dioxygenase family protein</fullName>
    </recommendedName>
</protein>
<dbReference type="Pfam" id="PF18937">
    <property type="entry name" value="DUF5685"/>
    <property type="match status" value="1"/>
</dbReference>
<feature type="non-terminal residue" evidence="1">
    <location>
        <position position="1"/>
    </location>
</feature>
<dbReference type="SUPFAM" id="SSF51197">
    <property type="entry name" value="Clavaminate synthase-like"/>
    <property type="match status" value="1"/>
</dbReference>
<accession>A0A9P8HTP4</accession>
<dbReference type="Pfam" id="PF05721">
    <property type="entry name" value="PhyH"/>
    <property type="match status" value="1"/>
</dbReference>
<proteinExistence type="predicted"/>
<evidence type="ECO:0000313" key="2">
    <source>
        <dbReference type="Proteomes" id="UP000698800"/>
    </source>
</evidence>
<name>A0A9P8HTP4_9PEZI</name>
<gene>
    <name evidence="1" type="ORF">FGG08_007664</name>
</gene>
<dbReference type="EMBL" id="JAGHQL010000463">
    <property type="protein sequence ID" value="KAH0533570.1"/>
    <property type="molecule type" value="Genomic_DNA"/>
</dbReference>
<dbReference type="PANTHER" id="PTHR31630">
    <property type="entry name" value="PHYTANOYL-COA DIOXYGENASE-RELATED-RELATED"/>
    <property type="match status" value="1"/>
</dbReference>
<dbReference type="Proteomes" id="UP000698800">
    <property type="component" value="Unassembled WGS sequence"/>
</dbReference>